<evidence type="ECO:0000256" key="1">
    <source>
        <dbReference type="ARBA" id="ARBA00004651"/>
    </source>
</evidence>
<accession>A0ABU5ZEX5</accession>
<evidence type="ECO:0000313" key="9">
    <source>
        <dbReference type="EMBL" id="MEB3101049.1"/>
    </source>
</evidence>
<gene>
    <name evidence="9" type="ORF">VF724_05170</name>
</gene>
<protein>
    <submittedName>
        <fullName evidence="9">MFS transporter</fullName>
    </submittedName>
</protein>
<dbReference type="Pfam" id="PF07690">
    <property type="entry name" value="MFS_1"/>
    <property type="match status" value="1"/>
</dbReference>
<keyword evidence="3" id="KW-1003">Cell membrane</keyword>
<keyword evidence="6 7" id="KW-0472">Membrane</keyword>
<keyword evidence="5 7" id="KW-1133">Transmembrane helix</keyword>
<evidence type="ECO:0000256" key="7">
    <source>
        <dbReference type="SAM" id="Phobius"/>
    </source>
</evidence>
<sequence>MKKHAGITIGLKENILQFILLVVINLFVGSMVGLERTVLPLLGEQQFGLASASAALSFIISFGFSKAVMNFFAGSIAERIGRKKVLLLGWAVGLFVPVLVIFATQWWMIVFANMLLGINQGLSWSMTVNMKVDLVKGTQRGLAIGLNEFAGYSGVALAAAVSGFIAASYSLRPEPFYLGIGIALAGLLLSFTVKDTGKHLQLQARMQQRKVADHLTPREVFRKTTWKDATLSSCSFAGLSTNLKDGMAWGLFPLFFTAAGLSVSQIGALVALYPASWGFFQLFTGALSDRIGRKWIIAAGMWTQAVAIWWILFAGSFPLWILGAIVLGLGTAMVYPTLQAAISDVAHPDWRASAMGVYRLWRDSGYAFGALMAGILVDVLNVSWAVGLVAFLPLLAGLVIALRMKETLIRK</sequence>
<dbReference type="EMBL" id="JAYJLD010000005">
    <property type="protein sequence ID" value="MEB3101049.1"/>
    <property type="molecule type" value="Genomic_DNA"/>
</dbReference>
<evidence type="ECO:0000256" key="2">
    <source>
        <dbReference type="ARBA" id="ARBA00022448"/>
    </source>
</evidence>
<feature type="transmembrane region" description="Helical" evidence="7">
    <location>
        <begin position="295"/>
        <end position="313"/>
    </location>
</feature>
<dbReference type="InterPro" id="IPR005828">
    <property type="entry name" value="MFS_sugar_transport-like"/>
</dbReference>
<dbReference type="Pfam" id="PF00083">
    <property type="entry name" value="Sugar_tr"/>
    <property type="match status" value="1"/>
</dbReference>
<evidence type="ECO:0000313" key="10">
    <source>
        <dbReference type="Proteomes" id="UP001310386"/>
    </source>
</evidence>
<dbReference type="InterPro" id="IPR036259">
    <property type="entry name" value="MFS_trans_sf"/>
</dbReference>
<organism evidence="9 10">
    <name type="scientific">Ferviditalea candida</name>
    <dbReference type="NCBI Taxonomy" id="3108399"/>
    <lineage>
        <taxon>Bacteria</taxon>
        <taxon>Bacillati</taxon>
        <taxon>Bacillota</taxon>
        <taxon>Bacilli</taxon>
        <taxon>Bacillales</taxon>
        <taxon>Paenibacillaceae</taxon>
        <taxon>Ferviditalea</taxon>
    </lineage>
</organism>
<evidence type="ECO:0000256" key="4">
    <source>
        <dbReference type="ARBA" id="ARBA00022692"/>
    </source>
</evidence>
<proteinExistence type="predicted"/>
<dbReference type="CDD" id="cd17325">
    <property type="entry name" value="MFS_MdtG_SLC18_like"/>
    <property type="match status" value="1"/>
</dbReference>
<feature type="domain" description="Major facilitator superfamily (MFS) profile" evidence="8">
    <location>
        <begin position="17"/>
        <end position="408"/>
    </location>
</feature>
<evidence type="ECO:0000256" key="5">
    <source>
        <dbReference type="ARBA" id="ARBA00022989"/>
    </source>
</evidence>
<reference evidence="9" key="1">
    <citation type="submission" date="2023-12" db="EMBL/GenBank/DDBJ databases">
        <title>Fervidustalea candida gen. nov., sp. nov., a novel member of the family Paenibacillaceae isolated from a geothermal area.</title>
        <authorList>
            <person name="Li W.-J."/>
            <person name="Jiao J.-Y."/>
            <person name="Chen Y."/>
        </authorList>
    </citation>
    <scope>NUCLEOTIDE SEQUENCE</scope>
    <source>
        <strain evidence="9">SYSU GA230002</strain>
    </source>
</reference>
<keyword evidence="4 7" id="KW-0812">Transmembrane</keyword>
<dbReference type="InterPro" id="IPR005829">
    <property type="entry name" value="Sugar_transporter_CS"/>
</dbReference>
<dbReference type="SUPFAM" id="SSF103473">
    <property type="entry name" value="MFS general substrate transporter"/>
    <property type="match status" value="1"/>
</dbReference>
<dbReference type="RefSeq" id="WP_371753163.1">
    <property type="nucleotide sequence ID" value="NZ_JAYJLD010000005.1"/>
</dbReference>
<feature type="transmembrane region" description="Helical" evidence="7">
    <location>
        <begin position="383"/>
        <end position="402"/>
    </location>
</feature>
<dbReference type="Proteomes" id="UP001310386">
    <property type="component" value="Unassembled WGS sequence"/>
</dbReference>
<dbReference type="PROSITE" id="PS50850">
    <property type="entry name" value="MFS"/>
    <property type="match status" value="1"/>
</dbReference>
<dbReference type="PANTHER" id="PTHR23517:SF3">
    <property type="entry name" value="INTEGRAL MEMBRANE TRANSPORT PROTEIN"/>
    <property type="match status" value="1"/>
</dbReference>
<dbReference type="PROSITE" id="PS00216">
    <property type="entry name" value="SUGAR_TRANSPORT_1"/>
    <property type="match status" value="1"/>
</dbReference>
<comment type="subcellular location">
    <subcellularLocation>
        <location evidence="1">Cell membrane</location>
        <topology evidence="1">Multi-pass membrane protein</topology>
    </subcellularLocation>
</comment>
<evidence type="ECO:0000256" key="6">
    <source>
        <dbReference type="ARBA" id="ARBA00023136"/>
    </source>
</evidence>
<feature type="transmembrane region" description="Helical" evidence="7">
    <location>
        <begin position="176"/>
        <end position="193"/>
    </location>
</feature>
<feature type="transmembrane region" description="Helical" evidence="7">
    <location>
        <begin position="15"/>
        <end position="34"/>
    </location>
</feature>
<dbReference type="InterPro" id="IPR011701">
    <property type="entry name" value="MFS"/>
</dbReference>
<dbReference type="PANTHER" id="PTHR23517">
    <property type="entry name" value="RESISTANCE PROTEIN MDTM, PUTATIVE-RELATED-RELATED"/>
    <property type="match status" value="1"/>
</dbReference>
<feature type="transmembrane region" description="Helical" evidence="7">
    <location>
        <begin position="251"/>
        <end position="274"/>
    </location>
</feature>
<dbReference type="InterPro" id="IPR050171">
    <property type="entry name" value="MFS_Transporters"/>
</dbReference>
<feature type="transmembrane region" description="Helical" evidence="7">
    <location>
        <begin position="54"/>
        <end position="73"/>
    </location>
</feature>
<dbReference type="InterPro" id="IPR020846">
    <property type="entry name" value="MFS_dom"/>
</dbReference>
<keyword evidence="10" id="KW-1185">Reference proteome</keyword>
<name>A0ABU5ZEX5_9BACL</name>
<keyword evidence="2" id="KW-0813">Transport</keyword>
<comment type="caution">
    <text evidence="9">The sequence shown here is derived from an EMBL/GenBank/DDBJ whole genome shotgun (WGS) entry which is preliminary data.</text>
</comment>
<evidence type="ECO:0000256" key="3">
    <source>
        <dbReference type="ARBA" id="ARBA00022475"/>
    </source>
</evidence>
<dbReference type="Gene3D" id="1.20.1250.20">
    <property type="entry name" value="MFS general substrate transporter like domains"/>
    <property type="match status" value="2"/>
</dbReference>
<feature type="transmembrane region" description="Helical" evidence="7">
    <location>
        <begin position="85"/>
        <end position="109"/>
    </location>
</feature>
<feature type="transmembrane region" description="Helical" evidence="7">
    <location>
        <begin position="319"/>
        <end position="338"/>
    </location>
</feature>
<feature type="transmembrane region" description="Helical" evidence="7">
    <location>
        <begin position="149"/>
        <end position="169"/>
    </location>
</feature>
<evidence type="ECO:0000259" key="8">
    <source>
        <dbReference type="PROSITE" id="PS50850"/>
    </source>
</evidence>